<dbReference type="Pfam" id="PF00400">
    <property type="entry name" value="WD40"/>
    <property type="match status" value="3"/>
</dbReference>
<sequence>MEGYAMDWSKLKAGRLATGDCRKNIHVWEPQESGRWQVSGAYAGHESSVEDVQWSPTEETVFASASVDQTIRIWDTRERSRPMITVKAHDSDVNVISWNGLVTYMMASGADDGSVRIWDLRSFTQDGHVSNFGFHRSHVTGIEWCPYEGSMLASSAADNQLAVWDLALERDPEEEASLAPDGNATAPEELPAQLLFLHMGQQDLKECHWHPQIPGLIGSTDGVGFTVFKASNM</sequence>
<dbReference type="InterPro" id="IPR019775">
    <property type="entry name" value="WD40_repeat_CS"/>
</dbReference>
<evidence type="ECO:0000256" key="2">
    <source>
        <dbReference type="ARBA" id="ARBA00022737"/>
    </source>
</evidence>
<dbReference type="Proteomes" id="UP000815325">
    <property type="component" value="Unassembled WGS sequence"/>
</dbReference>
<proteinExistence type="predicted"/>
<dbReference type="InterPro" id="IPR001680">
    <property type="entry name" value="WD40_rpt"/>
</dbReference>
<dbReference type="EMBL" id="MU070169">
    <property type="protein sequence ID" value="KAF5829362.1"/>
    <property type="molecule type" value="Genomic_DNA"/>
</dbReference>
<name>A0ABQ7G417_DUNSA</name>
<dbReference type="InterPro" id="IPR020472">
    <property type="entry name" value="WD40_PAC1"/>
</dbReference>
<dbReference type="PROSITE" id="PS50082">
    <property type="entry name" value="WD_REPEATS_2"/>
    <property type="match status" value="3"/>
</dbReference>
<dbReference type="PROSITE" id="PS50294">
    <property type="entry name" value="WD_REPEATS_REGION"/>
    <property type="match status" value="3"/>
</dbReference>
<dbReference type="PRINTS" id="PR00320">
    <property type="entry name" value="GPROTEINBRPT"/>
</dbReference>
<dbReference type="PROSITE" id="PS00678">
    <property type="entry name" value="WD_REPEATS_1"/>
    <property type="match status" value="2"/>
</dbReference>
<protein>
    <recommendedName>
        <fullName evidence="3">Glutamate-rich WD repeat-containing protein 1</fullName>
    </recommendedName>
</protein>
<comment type="caution">
    <text evidence="5">The sequence shown here is derived from an EMBL/GenBank/DDBJ whole genome shotgun (WGS) entry which is preliminary data.</text>
</comment>
<gene>
    <name evidence="5" type="ORF">DUNSADRAFT_16183</name>
</gene>
<dbReference type="InterPro" id="IPR015943">
    <property type="entry name" value="WD40/YVTN_repeat-like_dom_sf"/>
</dbReference>
<dbReference type="InterPro" id="IPR051972">
    <property type="entry name" value="Glutamate-rich_WD_repeat"/>
</dbReference>
<keyword evidence="6" id="KW-1185">Reference proteome</keyword>
<evidence type="ECO:0000313" key="6">
    <source>
        <dbReference type="Proteomes" id="UP000815325"/>
    </source>
</evidence>
<dbReference type="PANTHER" id="PTHR45903:SF1">
    <property type="entry name" value="GLUTAMATE-RICH WD REPEAT-CONTAINING PROTEIN 1"/>
    <property type="match status" value="1"/>
</dbReference>
<dbReference type="SMART" id="SM00320">
    <property type="entry name" value="WD40"/>
    <property type="match status" value="3"/>
</dbReference>
<feature type="repeat" description="WD" evidence="4">
    <location>
        <begin position="42"/>
        <end position="84"/>
    </location>
</feature>
<reference evidence="5" key="1">
    <citation type="submission" date="2017-08" db="EMBL/GenBank/DDBJ databases">
        <authorList>
            <person name="Polle J.E."/>
            <person name="Barry K."/>
            <person name="Cushman J."/>
            <person name="Schmutz J."/>
            <person name="Tran D."/>
            <person name="Hathwaick L.T."/>
            <person name="Yim W.C."/>
            <person name="Jenkins J."/>
            <person name="Mckie-Krisberg Z.M."/>
            <person name="Prochnik S."/>
            <person name="Lindquist E."/>
            <person name="Dockter R.B."/>
            <person name="Adam C."/>
            <person name="Molina H."/>
            <person name="Bunkerborg J."/>
            <person name="Jin E."/>
            <person name="Buchheim M."/>
            <person name="Magnuson J."/>
        </authorList>
    </citation>
    <scope>NUCLEOTIDE SEQUENCE</scope>
    <source>
        <strain evidence="5">CCAP 19/18</strain>
    </source>
</reference>
<keyword evidence="1 4" id="KW-0853">WD repeat</keyword>
<evidence type="ECO:0000256" key="3">
    <source>
        <dbReference type="ARBA" id="ARBA00040876"/>
    </source>
</evidence>
<evidence type="ECO:0000256" key="1">
    <source>
        <dbReference type="ARBA" id="ARBA00022574"/>
    </source>
</evidence>
<accession>A0ABQ7G417</accession>
<evidence type="ECO:0000313" key="5">
    <source>
        <dbReference type="EMBL" id="KAF5829362.1"/>
    </source>
</evidence>
<dbReference type="InterPro" id="IPR036322">
    <property type="entry name" value="WD40_repeat_dom_sf"/>
</dbReference>
<keyword evidence="2" id="KW-0677">Repeat</keyword>
<feature type="repeat" description="WD" evidence="4">
    <location>
        <begin position="86"/>
        <end position="122"/>
    </location>
</feature>
<dbReference type="PANTHER" id="PTHR45903">
    <property type="entry name" value="GLUTAMATE-RICH WD REPEAT-CONTAINING PROTEIN 1"/>
    <property type="match status" value="1"/>
</dbReference>
<dbReference type="SUPFAM" id="SSF50978">
    <property type="entry name" value="WD40 repeat-like"/>
    <property type="match status" value="1"/>
</dbReference>
<feature type="repeat" description="WD" evidence="4">
    <location>
        <begin position="132"/>
        <end position="166"/>
    </location>
</feature>
<evidence type="ECO:0000256" key="4">
    <source>
        <dbReference type="PROSITE-ProRule" id="PRU00221"/>
    </source>
</evidence>
<dbReference type="Gene3D" id="2.130.10.10">
    <property type="entry name" value="YVTN repeat-like/Quinoprotein amine dehydrogenase"/>
    <property type="match status" value="1"/>
</dbReference>
<organism evidence="5 6">
    <name type="scientific">Dunaliella salina</name>
    <name type="common">Green alga</name>
    <name type="synonym">Protococcus salinus</name>
    <dbReference type="NCBI Taxonomy" id="3046"/>
    <lineage>
        <taxon>Eukaryota</taxon>
        <taxon>Viridiplantae</taxon>
        <taxon>Chlorophyta</taxon>
        <taxon>core chlorophytes</taxon>
        <taxon>Chlorophyceae</taxon>
        <taxon>CS clade</taxon>
        <taxon>Chlamydomonadales</taxon>
        <taxon>Dunaliellaceae</taxon>
        <taxon>Dunaliella</taxon>
    </lineage>
</organism>